<dbReference type="GO" id="GO:0030154">
    <property type="term" value="P:cell differentiation"/>
    <property type="evidence" value="ECO:0007669"/>
    <property type="project" value="TreeGrafter"/>
</dbReference>
<evidence type="ECO:0000256" key="3">
    <source>
        <dbReference type="ARBA" id="ARBA00022771"/>
    </source>
</evidence>
<evidence type="ECO:0000256" key="10">
    <source>
        <dbReference type="RuleBase" id="RU004334"/>
    </source>
</evidence>
<dbReference type="AlphaFoldDB" id="A0A8T0DQE5"/>
<dbReference type="CDD" id="cd06961">
    <property type="entry name" value="NR_DBD_TR"/>
    <property type="match status" value="1"/>
</dbReference>
<dbReference type="InterPro" id="IPR001728">
    <property type="entry name" value="ThyrH_rcpt"/>
</dbReference>
<evidence type="ECO:0000313" key="14">
    <source>
        <dbReference type="Proteomes" id="UP000699462"/>
    </source>
</evidence>
<dbReference type="GO" id="GO:0045944">
    <property type="term" value="P:positive regulation of transcription by RNA polymerase II"/>
    <property type="evidence" value="ECO:0007669"/>
    <property type="project" value="TreeGrafter"/>
</dbReference>
<reference evidence="13 14" key="1">
    <citation type="submission" date="2019-07" db="EMBL/GenBank/DDBJ databases">
        <title>Annotation for the trematode Paragonimus westermani.</title>
        <authorList>
            <person name="Choi Y.-J."/>
        </authorList>
    </citation>
    <scope>NUCLEOTIDE SEQUENCE [LARGE SCALE GENOMIC DNA]</scope>
    <source>
        <strain evidence="13">180907_Pwestermani</strain>
    </source>
</reference>
<dbReference type="CDD" id="cd06929">
    <property type="entry name" value="NR_LBD_F1"/>
    <property type="match status" value="1"/>
</dbReference>
<keyword evidence="14" id="KW-1185">Reference proteome</keyword>
<gene>
    <name evidence="13" type="ORF">P879_07214</name>
</gene>
<dbReference type="SMART" id="SM00430">
    <property type="entry name" value="HOLI"/>
    <property type="match status" value="1"/>
</dbReference>
<dbReference type="Pfam" id="PF00104">
    <property type="entry name" value="Hormone_recep"/>
    <property type="match status" value="1"/>
</dbReference>
<dbReference type="InterPro" id="IPR001628">
    <property type="entry name" value="Znf_hrmn_rcpt"/>
</dbReference>
<dbReference type="SUPFAM" id="SSF57716">
    <property type="entry name" value="Glucocorticoid receptor-like (DNA-binding domain)"/>
    <property type="match status" value="1"/>
</dbReference>
<keyword evidence="6 10" id="KW-0238">DNA-binding</keyword>
<dbReference type="GO" id="GO:0000122">
    <property type="term" value="P:negative regulation of transcription by RNA polymerase II"/>
    <property type="evidence" value="ECO:0007669"/>
    <property type="project" value="TreeGrafter"/>
</dbReference>
<evidence type="ECO:0000256" key="4">
    <source>
        <dbReference type="ARBA" id="ARBA00022833"/>
    </source>
</evidence>
<dbReference type="PROSITE" id="PS51843">
    <property type="entry name" value="NR_LBD"/>
    <property type="match status" value="1"/>
</dbReference>
<evidence type="ECO:0000259" key="12">
    <source>
        <dbReference type="PROSITE" id="PS51843"/>
    </source>
</evidence>
<dbReference type="GO" id="GO:0000978">
    <property type="term" value="F:RNA polymerase II cis-regulatory region sequence-specific DNA binding"/>
    <property type="evidence" value="ECO:0007669"/>
    <property type="project" value="TreeGrafter"/>
</dbReference>
<name>A0A8T0DQE5_9TREM</name>
<keyword evidence="4 10" id="KW-0862">Zinc</keyword>
<dbReference type="PRINTS" id="PR00546">
    <property type="entry name" value="THYROIDHORMR"/>
</dbReference>
<keyword evidence="2 10" id="KW-0479">Metal-binding</keyword>
<feature type="domain" description="Nuclear receptor" evidence="11">
    <location>
        <begin position="122"/>
        <end position="198"/>
    </location>
</feature>
<evidence type="ECO:0000256" key="2">
    <source>
        <dbReference type="ARBA" id="ARBA00022723"/>
    </source>
</evidence>
<proteinExistence type="inferred from homology"/>
<dbReference type="GO" id="GO:0048384">
    <property type="term" value="P:retinoic acid receptor signaling pathway"/>
    <property type="evidence" value="ECO:0007669"/>
    <property type="project" value="TreeGrafter"/>
</dbReference>
<dbReference type="GO" id="GO:0005634">
    <property type="term" value="C:nucleus"/>
    <property type="evidence" value="ECO:0007669"/>
    <property type="project" value="UniProtKB-SubCell"/>
</dbReference>
<comment type="similarity">
    <text evidence="1">Belongs to the nuclear hormone receptor family. NR1 subfamily.</text>
</comment>
<keyword evidence="8 10" id="KW-0675">Receptor</keyword>
<dbReference type="Proteomes" id="UP000699462">
    <property type="component" value="Unassembled WGS sequence"/>
</dbReference>
<dbReference type="GO" id="GO:0008270">
    <property type="term" value="F:zinc ion binding"/>
    <property type="evidence" value="ECO:0007669"/>
    <property type="project" value="UniProtKB-KW"/>
</dbReference>
<keyword evidence="7 10" id="KW-0804">Transcription</keyword>
<dbReference type="EMBL" id="JTDF01002035">
    <property type="protein sequence ID" value="KAF8569254.1"/>
    <property type="molecule type" value="Genomic_DNA"/>
</dbReference>
<dbReference type="GO" id="GO:0004879">
    <property type="term" value="F:nuclear receptor activity"/>
    <property type="evidence" value="ECO:0007669"/>
    <property type="project" value="InterPro"/>
</dbReference>
<evidence type="ECO:0000256" key="8">
    <source>
        <dbReference type="ARBA" id="ARBA00023170"/>
    </source>
</evidence>
<organism evidence="13 14">
    <name type="scientific">Paragonimus westermani</name>
    <dbReference type="NCBI Taxonomy" id="34504"/>
    <lineage>
        <taxon>Eukaryota</taxon>
        <taxon>Metazoa</taxon>
        <taxon>Spiralia</taxon>
        <taxon>Lophotrochozoa</taxon>
        <taxon>Platyhelminthes</taxon>
        <taxon>Trematoda</taxon>
        <taxon>Digenea</taxon>
        <taxon>Plagiorchiida</taxon>
        <taxon>Troglotremata</taxon>
        <taxon>Troglotrematidae</taxon>
        <taxon>Paragonimus</taxon>
    </lineage>
</organism>
<evidence type="ECO:0000256" key="7">
    <source>
        <dbReference type="ARBA" id="ARBA00023163"/>
    </source>
</evidence>
<dbReference type="InterPro" id="IPR013088">
    <property type="entry name" value="Znf_NHR/GATA"/>
</dbReference>
<dbReference type="InterPro" id="IPR000536">
    <property type="entry name" value="Nucl_hrmn_rcpt_lig-bd"/>
</dbReference>
<feature type="domain" description="NR LBD" evidence="12">
    <location>
        <begin position="423"/>
        <end position="695"/>
    </location>
</feature>
<dbReference type="PROSITE" id="PS51030">
    <property type="entry name" value="NUCLEAR_REC_DBD_2"/>
    <property type="match status" value="1"/>
</dbReference>
<evidence type="ECO:0008006" key="15">
    <source>
        <dbReference type="Google" id="ProtNLM"/>
    </source>
</evidence>
<dbReference type="Pfam" id="PF00105">
    <property type="entry name" value="zf-C4"/>
    <property type="match status" value="1"/>
</dbReference>
<accession>A0A8T0DQE5</accession>
<keyword evidence="3 10" id="KW-0863">Zinc-finger</keyword>
<dbReference type="PANTHER" id="PTHR24082">
    <property type="entry name" value="NUCLEAR HORMONE RECEPTOR"/>
    <property type="match status" value="1"/>
</dbReference>
<evidence type="ECO:0000256" key="1">
    <source>
        <dbReference type="ARBA" id="ARBA00008092"/>
    </source>
</evidence>
<keyword evidence="5 10" id="KW-0805">Transcription regulation</keyword>
<dbReference type="PROSITE" id="PS00031">
    <property type="entry name" value="NUCLEAR_REC_DBD_1"/>
    <property type="match status" value="1"/>
</dbReference>
<dbReference type="SUPFAM" id="SSF48508">
    <property type="entry name" value="Nuclear receptor ligand-binding domain"/>
    <property type="match status" value="1"/>
</dbReference>
<dbReference type="OrthoDB" id="6081310at2759"/>
<dbReference type="PRINTS" id="PR00398">
    <property type="entry name" value="STRDHORMONER"/>
</dbReference>
<dbReference type="Gene3D" id="1.10.565.10">
    <property type="entry name" value="Retinoid X Receptor"/>
    <property type="match status" value="1"/>
</dbReference>
<dbReference type="Gene3D" id="3.30.50.10">
    <property type="entry name" value="Erythroid Transcription Factor GATA-1, subunit A"/>
    <property type="match status" value="1"/>
</dbReference>
<evidence type="ECO:0000256" key="6">
    <source>
        <dbReference type="ARBA" id="ARBA00023125"/>
    </source>
</evidence>
<evidence type="ECO:0000313" key="13">
    <source>
        <dbReference type="EMBL" id="KAF8569254.1"/>
    </source>
</evidence>
<comment type="caution">
    <text evidence="13">The sequence shown here is derived from an EMBL/GenBank/DDBJ whole genome shotgun (WGS) entry which is preliminary data.</text>
</comment>
<dbReference type="InterPro" id="IPR035500">
    <property type="entry name" value="NHR-like_dom_sf"/>
</dbReference>
<evidence type="ECO:0000259" key="11">
    <source>
        <dbReference type="PROSITE" id="PS51030"/>
    </source>
</evidence>
<dbReference type="InterPro" id="IPR050234">
    <property type="entry name" value="Nuclear_hormone_rcpt_NR1"/>
</dbReference>
<sequence length="728" mass="79773">MKFQMMNKYHTNTEAPSDSIPCGSTVPVKCDVSAHSGIVITSVNNIQPALNPVEDPFEDSIPRSLDMIAADCSHPNLLAPITLTSFSAPTTPAKCPSSNLAPVRPRKKEPYIPSYMDPASGPEPCVVCGDNATGFHYRAMTCEGCKGFFRRSVQKKLFYTCKFQGSCSVADKHNRNSCQKCRFDRCINGGMARELVLDEDKRLAKRRLIEANRARKRAEADGLVPVASTPIFACATQKPLVPSPVAVSQTISTTAQVPSAVPFLAASKQVITNFTGPSRLPLSTEQSPMHQSDTIYWQSYSNTSQANNYISSHPTVVNPIFSYPPVLQPFTQTDHVGSSKNLSDMSVYNLTTQTAVEPKRICLNTGHPVVSSGTHYGLSVAVPTSLPTETAGVDMSGLSRKVCDGVLDQPPVATPPDCPWTSEDQTMIESVRQAYRAMLVPLDKLLQNSEEEDDSPDRSFHSPAGPHISNLIEPTIARLVAFAKLVPGFGLLGADDQTRLLRGCCLDIITLRAAYVLSRIAIHTKGLLDSALIKLDGTAGHAADYNTNCIPNTIYSRLGVSDEKCAQMIRAIALKLARLGIDQTEVALMAAILLMSPDRCELIDTNTVEHMQDVLLETFNRYVNWSRKQVCNRNATTGTRSTTSGHCQLQYWPRIFMALTELRSITLCNQGLFVERAFSANLDQLPWYFHELFQGGQLDSEYLALIMDGPEANENMVANSSAIKRFPL</sequence>
<evidence type="ECO:0000256" key="9">
    <source>
        <dbReference type="ARBA" id="ARBA00023242"/>
    </source>
</evidence>
<keyword evidence="9 10" id="KW-0539">Nucleus</keyword>
<dbReference type="PANTHER" id="PTHR24082:SF330">
    <property type="entry name" value="THYROID HORMONE RECEPTOR BETA"/>
    <property type="match status" value="1"/>
</dbReference>
<protein>
    <recommendedName>
        <fullName evidence="15">Thyroid hormone receptor beta</fullName>
    </recommendedName>
</protein>
<dbReference type="FunFam" id="3.30.50.10:FF:000030">
    <property type="entry name" value="Nuclear Hormone Receptor family"/>
    <property type="match status" value="1"/>
</dbReference>
<comment type="subcellular location">
    <subcellularLocation>
        <location evidence="10">Nucleus</location>
    </subcellularLocation>
</comment>
<dbReference type="InterPro" id="IPR001723">
    <property type="entry name" value="Nuclear_hrmn_rcpt"/>
</dbReference>
<dbReference type="SMART" id="SM00399">
    <property type="entry name" value="ZnF_C4"/>
    <property type="match status" value="1"/>
</dbReference>
<evidence type="ECO:0000256" key="5">
    <source>
        <dbReference type="ARBA" id="ARBA00023015"/>
    </source>
</evidence>
<dbReference type="PRINTS" id="PR00047">
    <property type="entry name" value="STROIDFINGER"/>
</dbReference>